<reference evidence="10" key="1">
    <citation type="journal article" date="2019" name="Int. J. Syst. Evol. Microbiol.">
        <title>The Global Catalogue of Microorganisms (GCM) 10K type strain sequencing project: providing services to taxonomists for standard genome sequencing and annotation.</title>
        <authorList>
            <consortium name="The Broad Institute Genomics Platform"/>
            <consortium name="The Broad Institute Genome Sequencing Center for Infectious Disease"/>
            <person name="Wu L."/>
            <person name="Ma J."/>
        </authorList>
    </citation>
    <scope>NUCLEOTIDE SEQUENCE [LARGE SCALE GENOMIC DNA]</scope>
    <source>
        <strain evidence="10">CGMCC 1.15342</strain>
    </source>
</reference>
<evidence type="ECO:0000256" key="1">
    <source>
        <dbReference type="ARBA" id="ARBA00004651"/>
    </source>
</evidence>
<name>A0ABQ1MU47_9SPHI</name>
<proteinExistence type="inferred from homology"/>
<organism evidence="9 10">
    <name type="scientific">Parapedobacter defluvii</name>
    <dbReference type="NCBI Taxonomy" id="2045106"/>
    <lineage>
        <taxon>Bacteria</taxon>
        <taxon>Pseudomonadati</taxon>
        <taxon>Bacteroidota</taxon>
        <taxon>Sphingobacteriia</taxon>
        <taxon>Sphingobacteriales</taxon>
        <taxon>Sphingobacteriaceae</taxon>
        <taxon>Parapedobacter</taxon>
    </lineage>
</organism>
<feature type="domain" description="Glycine transporter" evidence="8">
    <location>
        <begin position="6"/>
        <end position="79"/>
    </location>
</feature>
<dbReference type="Proteomes" id="UP000597338">
    <property type="component" value="Unassembled WGS sequence"/>
</dbReference>
<feature type="transmembrane region" description="Helical" evidence="7">
    <location>
        <begin position="6"/>
        <end position="23"/>
    </location>
</feature>
<feature type="transmembrane region" description="Helical" evidence="7">
    <location>
        <begin position="115"/>
        <end position="136"/>
    </location>
</feature>
<comment type="caution">
    <text evidence="9">The sequence shown here is derived from an EMBL/GenBank/DDBJ whole genome shotgun (WGS) entry which is preliminary data.</text>
</comment>
<comment type="subcellular location">
    <subcellularLocation>
        <location evidence="1">Cell membrane</location>
        <topology evidence="1">Multi-pass membrane protein</topology>
    </subcellularLocation>
</comment>
<sequence length="200" mass="21285">MELIYYIDLLGTMVFAISGAMAAMRHNIDIFGAAFTGFVTAIGGGSLRDIFLNLRPVWVDDGNYLLAILTGVIIAILFKKVLGKLARTLSLFDALGIGFFTVVGVQKSLAFESSGIAAVVLGLFSAVMGGVTRDTLLNETPLIFRKEIYATACLSGAALFVLLNRIGVDYNLNAFISAAVISVVRILAVKYKLTLPIVGG</sequence>
<evidence type="ECO:0000256" key="7">
    <source>
        <dbReference type="SAM" id="Phobius"/>
    </source>
</evidence>
<evidence type="ECO:0000256" key="4">
    <source>
        <dbReference type="ARBA" id="ARBA00022692"/>
    </source>
</evidence>
<accession>A0ABQ1MU47</accession>
<dbReference type="PANTHER" id="PTHR30506:SF3">
    <property type="entry name" value="UPF0126 INNER MEMBRANE PROTEIN YADS-RELATED"/>
    <property type="match status" value="1"/>
</dbReference>
<feature type="transmembrane region" description="Helical" evidence="7">
    <location>
        <begin position="172"/>
        <end position="188"/>
    </location>
</feature>
<dbReference type="Pfam" id="PF03458">
    <property type="entry name" value="Gly_transporter"/>
    <property type="match status" value="2"/>
</dbReference>
<gene>
    <name evidence="9" type="ORF">GCM10011386_43910</name>
</gene>
<keyword evidence="4 7" id="KW-0812">Transmembrane</keyword>
<dbReference type="RefSeq" id="WP_188753618.1">
    <property type="nucleotide sequence ID" value="NZ_BMIK01000025.1"/>
</dbReference>
<keyword evidence="5 7" id="KW-1133">Transmembrane helix</keyword>
<evidence type="ECO:0000313" key="10">
    <source>
        <dbReference type="Proteomes" id="UP000597338"/>
    </source>
</evidence>
<evidence type="ECO:0000256" key="6">
    <source>
        <dbReference type="ARBA" id="ARBA00023136"/>
    </source>
</evidence>
<keyword evidence="10" id="KW-1185">Reference proteome</keyword>
<evidence type="ECO:0000256" key="5">
    <source>
        <dbReference type="ARBA" id="ARBA00022989"/>
    </source>
</evidence>
<keyword evidence="6 7" id="KW-0472">Membrane</keyword>
<comment type="similarity">
    <text evidence="2">Belongs to the UPF0126 family.</text>
</comment>
<dbReference type="EMBL" id="BMIK01000025">
    <property type="protein sequence ID" value="GGC46961.1"/>
    <property type="molecule type" value="Genomic_DNA"/>
</dbReference>
<evidence type="ECO:0000256" key="3">
    <source>
        <dbReference type="ARBA" id="ARBA00022475"/>
    </source>
</evidence>
<feature type="transmembrane region" description="Helical" evidence="7">
    <location>
        <begin position="148"/>
        <end position="166"/>
    </location>
</feature>
<evidence type="ECO:0000313" key="9">
    <source>
        <dbReference type="EMBL" id="GGC46961.1"/>
    </source>
</evidence>
<feature type="transmembrane region" description="Helical" evidence="7">
    <location>
        <begin position="30"/>
        <end position="51"/>
    </location>
</feature>
<feature type="transmembrane region" description="Helical" evidence="7">
    <location>
        <begin position="63"/>
        <end position="82"/>
    </location>
</feature>
<keyword evidence="3" id="KW-1003">Cell membrane</keyword>
<evidence type="ECO:0000259" key="8">
    <source>
        <dbReference type="Pfam" id="PF03458"/>
    </source>
</evidence>
<dbReference type="PANTHER" id="PTHR30506">
    <property type="entry name" value="INNER MEMBRANE PROTEIN"/>
    <property type="match status" value="1"/>
</dbReference>
<feature type="domain" description="Glycine transporter" evidence="8">
    <location>
        <begin position="91"/>
        <end position="164"/>
    </location>
</feature>
<protein>
    <submittedName>
        <fullName evidence="9">Membrane protein</fullName>
    </submittedName>
</protein>
<evidence type="ECO:0000256" key="2">
    <source>
        <dbReference type="ARBA" id="ARBA00008193"/>
    </source>
</evidence>
<dbReference type="InterPro" id="IPR005115">
    <property type="entry name" value="Gly_transporter"/>
</dbReference>